<dbReference type="Pfam" id="PF02626">
    <property type="entry name" value="CT_A_B"/>
    <property type="match status" value="1"/>
</dbReference>
<organism evidence="5 6">
    <name type="scientific">Thiobacillus sedimenti</name>
    <dbReference type="NCBI Taxonomy" id="3110231"/>
    <lineage>
        <taxon>Bacteria</taxon>
        <taxon>Pseudomonadati</taxon>
        <taxon>Pseudomonadota</taxon>
        <taxon>Betaproteobacteria</taxon>
        <taxon>Nitrosomonadales</taxon>
        <taxon>Thiobacillaceae</taxon>
        <taxon>Thiobacillus</taxon>
    </lineage>
</organism>
<keyword evidence="1" id="KW-0547">Nucleotide-binding</keyword>
<name>A0ABZ1CLS5_9PROT</name>
<feature type="domain" description="Carboxyltransferase" evidence="4">
    <location>
        <begin position="23"/>
        <end position="297"/>
    </location>
</feature>
<evidence type="ECO:0000256" key="1">
    <source>
        <dbReference type="ARBA" id="ARBA00022741"/>
    </source>
</evidence>
<dbReference type="SUPFAM" id="SSF50891">
    <property type="entry name" value="Cyclophilin-like"/>
    <property type="match status" value="1"/>
</dbReference>
<dbReference type="Proteomes" id="UP001334732">
    <property type="component" value="Chromosome"/>
</dbReference>
<dbReference type="RefSeq" id="WP_324779799.1">
    <property type="nucleotide sequence ID" value="NZ_CP141769.1"/>
</dbReference>
<keyword evidence="3" id="KW-0067">ATP-binding</keyword>
<protein>
    <submittedName>
        <fullName evidence="5">Biotin-dependent carboxyltransferase family protein</fullName>
    </submittedName>
</protein>
<dbReference type="InterPro" id="IPR003778">
    <property type="entry name" value="CT_A_B"/>
</dbReference>
<dbReference type="PANTHER" id="PTHR43309:SF3">
    <property type="entry name" value="5-OXOPROLINASE SUBUNIT C"/>
    <property type="match status" value="1"/>
</dbReference>
<reference evidence="5 6" key="1">
    <citation type="submission" date="2023-12" db="EMBL/GenBank/DDBJ databases">
        <title>Thiobacillus sedimentum sp. nov., a chemolithoautotrophic sulfur-oxidizing bacterium isolated from freshwater sediment.</title>
        <authorList>
            <person name="Luo J."/>
            <person name="Dai C."/>
        </authorList>
    </citation>
    <scope>NUCLEOTIDE SEQUENCE [LARGE SCALE GENOMIC DNA]</scope>
    <source>
        <strain evidence="5 6">SCUT-2</strain>
    </source>
</reference>
<keyword evidence="2" id="KW-0378">Hydrolase</keyword>
<evidence type="ECO:0000313" key="6">
    <source>
        <dbReference type="Proteomes" id="UP001334732"/>
    </source>
</evidence>
<dbReference type="Gene3D" id="2.40.100.10">
    <property type="entry name" value="Cyclophilin-like"/>
    <property type="match status" value="1"/>
</dbReference>
<accession>A0ABZ1CLS5</accession>
<evidence type="ECO:0000256" key="3">
    <source>
        <dbReference type="ARBA" id="ARBA00022840"/>
    </source>
</evidence>
<dbReference type="InterPro" id="IPR029000">
    <property type="entry name" value="Cyclophilin-like_dom_sf"/>
</dbReference>
<evidence type="ECO:0000313" key="5">
    <source>
        <dbReference type="EMBL" id="WRS39267.1"/>
    </source>
</evidence>
<keyword evidence="6" id="KW-1185">Reference proteome</keyword>
<dbReference type="SMART" id="SM00797">
    <property type="entry name" value="AHS2"/>
    <property type="match status" value="1"/>
</dbReference>
<dbReference type="PANTHER" id="PTHR43309">
    <property type="entry name" value="5-OXOPROLINASE SUBUNIT C"/>
    <property type="match status" value="1"/>
</dbReference>
<dbReference type="InterPro" id="IPR052708">
    <property type="entry name" value="PxpC"/>
</dbReference>
<dbReference type="NCBIfam" id="TIGR00724">
    <property type="entry name" value="urea_amlyse_rel"/>
    <property type="match status" value="1"/>
</dbReference>
<evidence type="ECO:0000256" key="2">
    <source>
        <dbReference type="ARBA" id="ARBA00022801"/>
    </source>
</evidence>
<evidence type="ECO:0000259" key="4">
    <source>
        <dbReference type="SMART" id="SM00797"/>
    </source>
</evidence>
<proteinExistence type="predicted"/>
<dbReference type="EMBL" id="CP141769">
    <property type="protein sequence ID" value="WRS39267.1"/>
    <property type="molecule type" value="Genomic_DNA"/>
</dbReference>
<gene>
    <name evidence="5" type="ORF">VA613_14865</name>
</gene>
<sequence length="303" mass="31340">MIEVLQAGLCDLVMDLGRPGRGALGVPAGGAADPAALAAANHLVGNDGDAAGLEVTLAGPRLRFPFGGVVALSGARFGARRSNGTPVNWNETLVLAPEETLTLERAASGCRCWLALRGGLAVEAVMGSRSTFLPAGFGGKEGRALRAGDVLRSGVPVREVRLLRAEPPDDGSSPCLRVVAGPQAAHFDDAGLATFFGGAFRVDPASDRRGLRLRGAPVAHRPGSLPSQGVLPGAIQVPPDSQPIILGWDGPVTGGYPVIATVITADLPRLAQLRPGDTVRFETLEVEAARKLAARPWTIRELA</sequence>